<keyword evidence="4" id="KW-1133">Transmembrane helix</keyword>
<organism evidence="6 7">
    <name type="scientific">Pedosphaera parvula (strain Ellin514)</name>
    <dbReference type="NCBI Taxonomy" id="320771"/>
    <lineage>
        <taxon>Bacteria</taxon>
        <taxon>Pseudomonadati</taxon>
        <taxon>Verrucomicrobiota</taxon>
        <taxon>Pedosphaerae</taxon>
        <taxon>Pedosphaerales</taxon>
        <taxon>Pedosphaeraceae</taxon>
        <taxon>Pedosphaera</taxon>
    </lineage>
</organism>
<dbReference type="GO" id="GO:0016020">
    <property type="term" value="C:membrane"/>
    <property type="evidence" value="ECO:0007669"/>
    <property type="project" value="InterPro"/>
</dbReference>
<protein>
    <recommendedName>
        <fullName evidence="5">Calx-beta domain-containing protein</fullName>
    </recommendedName>
</protein>
<dbReference type="Proteomes" id="UP000003688">
    <property type="component" value="Unassembled WGS sequence"/>
</dbReference>
<dbReference type="InterPro" id="IPR013431">
    <property type="entry name" value="Delta_60_rpt"/>
</dbReference>
<reference evidence="6 7" key="1">
    <citation type="journal article" date="2011" name="J. Bacteriol.">
        <title>Genome sequence of 'Pedosphaera parvula' Ellin514, an aerobic Verrucomicrobial isolate from pasture soil.</title>
        <authorList>
            <person name="Kant R."/>
            <person name="van Passel M.W."/>
            <person name="Sangwan P."/>
            <person name="Palva A."/>
            <person name="Lucas S."/>
            <person name="Copeland A."/>
            <person name="Lapidus A."/>
            <person name="Glavina Del Rio T."/>
            <person name="Dalin E."/>
            <person name="Tice H."/>
            <person name="Bruce D."/>
            <person name="Goodwin L."/>
            <person name="Pitluck S."/>
            <person name="Chertkov O."/>
            <person name="Larimer F.W."/>
            <person name="Land M.L."/>
            <person name="Hauser L."/>
            <person name="Brettin T.S."/>
            <person name="Detter J.C."/>
            <person name="Han S."/>
            <person name="de Vos W.M."/>
            <person name="Janssen P.H."/>
            <person name="Smidt H."/>
        </authorList>
    </citation>
    <scope>NUCLEOTIDE SEQUENCE [LARGE SCALE GENOMIC DNA]</scope>
    <source>
        <strain evidence="6 7">Ellin514</strain>
    </source>
</reference>
<evidence type="ECO:0000313" key="7">
    <source>
        <dbReference type="Proteomes" id="UP000003688"/>
    </source>
</evidence>
<evidence type="ECO:0000256" key="1">
    <source>
        <dbReference type="ARBA" id="ARBA00022729"/>
    </source>
</evidence>
<dbReference type="Gene3D" id="2.80.10.50">
    <property type="match status" value="2"/>
</dbReference>
<dbReference type="SUPFAM" id="SSF141072">
    <property type="entry name" value="CalX-like"/>
    <property type="match status" value="2"/>
</dbReference>
<dbReference type="OrthoDB" id="182238at2"/>
<feature type="transmembrane region" description="Helical" evidence="4">
    <location>
        <begin position="20"/>
        <end position="37"/>
    </location>
</feature>
<dbReference type="STRING" id="320771.Cflav_PD5852"/>
<feature type="domain" description="Calx-beta" evidence="5">
    <location>
        <begin position="608"/>
        <end position="698"/>
    </location>
</feature>
<gene>
    <name evidence="6" type="ORF">Cflav_PD5852</name>
</gene>
<dbReference type="InterPro" id="IPR038081">
    <property type="entry name" value="CalX-like_sf"/>
</dbReference>
<name>B9X9P6_PEDPL</name>
<dbReference type="Pfam" id="PF03160">
    <property type="entry name" value="Calx-beta"/>
    <property type="match status" value="2"/>
</dbReference>
<accession>B9X9P6</accession>
<keyword evidence="4" id="KW-0472">Membrane</keyword>
<keyword evidence="3" id="KW-0106">Calcium</keyword>
<evidence type="ECO:0000259" key="5">
    <source>
        <dbReference type="Pfam" id="PF03160"/>
    </source>
</evidence>
<evidence type="ECO:0000256" key="2">
    <source>
        <dbReference type="ARBA" id="ARBA00022737"/>
    </source>
</evidence>
<evidence type="ECO:0000256" key="4">
    <source>
        <dbReference type="SAM" id="Phobius"/>
    </source>
</evidence>
<keyword evidence="1" id="KW-0732">Signal</keyword>
<dbReference type="RefSeq" id="WP_007412524.1">
    <property type="nucleotide sequence ID" value="NZ_ABOX02000001.1"/>
</dbReference>
<keyword evidence="2" id="KW-0677">Repeat</keyword>
<dbReference type="SUPFAM" id="SSF55486">
    <property type="entry name" value="Metalloproteases ('zincins'), catalytic domain"/>
    <property type="match status" value="1"/>
</dbReference>
<dbReference type="EMBL" id="ABOX02000001">
    <property type="protein sequence ID" value="EEF63217.1"/>
    <property type="molecule type" value="Genomic_DNA"/>
</dbReference>
<dbReference type="SUPFAM" id="SSF63829">
    <property type="entry name" value="Calcium-dependent phosphotriesterase"/>
    <property type="match status" value="1"/>
</dbReference>
<feature type="domain" description="Calx-beta" evidence="5">
    <location>
        <begin position="1124"/>
        <end position="1213"/>
    </location>
</feature>
<evidence type="ECO:0000313" key="6">
    <source>
        <dbReference type="EMBL" id="EEF63217.1"/>
    </source>
</evidence>
<keyword evidence="7" id="KW-1185">Reference proteome</keyword>
<evidence type="ECO:0000256" key="3">
    <source>
        <dbReference type="ARBA" id="ARBA00022837"/>
    </source>
</evidence>
<keyword evidence="4" id="KW-0812">Transmembrane</keyword>
<dbReference type="InterPro" id="IPR003644">
    <property type="entry name" value="Calx_beta"/>
</dbReference>
<proteinExistence type="predicted"/>
<dbReference type="Pfam" id="PF17164">
    <property type="entry name" value="DUF5122"/>
    <property type="match status" value="5"/>
</dbReference>
<dbReference type="Gene3D" id="2.60.40.2030">
    <property type="match status" value="2"/>
</dbReference>
<dbReference type="NCBIfam" id="TIGR02608">
    <property type="entry name" value="delta_60_rpt"/>
    <property type="match status" value="4"/>
</dbReference>
<dbReference type="GO" id="GO:0007154">
    <property type="term" value="P:cell communication"/>
    <property type="evidence" value="ECO:0007669"/>
    <property type="project" value="InterPro"/>
</dbReference>
<sequence>MEKGTKGFLGYSLRTRPRVVIASGIAIAMAGVAVFTAKHSTDQTLKASLSPANLSSIKASQVSPGKATVVAEKQEQASVTTPATTVDSPFQRFAVWAERYKQSDAQTRATLINEGIKLGELRREALKALIQTDPKTALAQALTDADRQNLPAAVSTLLETQVSGIGNYYLDCLTPRPGQPEAPEQLRRSVTLNGTNFFAYVYGPMMQQPSLEKTAIEGVSLDDQLALRDTSSYGGKAWGGAAVGSSELSGRPDMAWTHGPKKVLMIRVDFSDLPGEPIVAGFTNAITPDEVTSLFNSPDGIRNYFAQTSYSNTDLLISASDVSPVYRLPHTAAYYSQGNGYTDYSGQIRDDALAIAGTNYDLGQYDRLGVVCSDLSKLPGSRMTYAGVANIYSKNFLINGYWYVSVVAHEIGHTYGVFHANWWKPANHTTIGTETDLLADFYNGAIGFISQEYGDQYDLMGSGIDIHHHFNPWFKNILGWIPDNSVRTVTSPGTYRVYRFDDPGANYLSNTMALKISRDILRDYWIGYRRQVTNGVNLANGAYIEFGYQLNRNSDLLVCNNPGVNEFNAALEVGQSLIDTNAGVTITTVAQGGTAPNEYLDIQVALQPRLTFSNKFVFFETTTNAATVTVYRLGGASGVTTATYASVDGTAISGTNYIGDSGTLTWADGDTTPRVLTFPMFQYPASLGETRFTVILTNIVNGVLINPGTITVSLRPPGNCDNNYLADVMDGLGGGGISSLEVQPDGTMLVGGLFTSIGRGKGEISPAVGHFGRLLADGSRDYTFDSGIGATEPFSGVETIRRQPNGKILLGGSFHNLNNLVPAMPNLARVNANGSLDTTFHPPSFDGPVHRLVVQPDGRIVVAGGFRNVGGQACLGVCRLFPDGSVDFRYNGNYYMGTDINDVVLDNYGSANEVRILFVGGLQTKINPRQWMQAIRLHADGTEDNSFRLVTSDDVNTIPHSLAVQPDGKVLVGGQTFFRVNGNGSPDPTFNTSFTGNGLVRILSILVQPDGKVVVGGIFSTVNAVTNNNLIRLTSTGALDPTWDNGTGSANGANQYISALALRPDGRLVAASPSMGNIRGPGALEGAFLGTIYGVTSQALFSGITNLYGVGTFTASNAAVGPGGTAAFTVQRVNGSSGAVQLDYSTQDGTAIRGTDYVATQGTLGWADGDTTPRTVVVTCNSTAIPGRTFNLNLALPRAGIQLGLINQATVTVQYNYAAWAAQNFTAQQLTNAIISGITATPAGDGVANLLKYALGLSPFTPSATNVPIVTIKNDRLQMVFNRNPLAMDLTYEVQASSDIGTGIWSPLARSIGGGPTANISAFSVFELPNGSFLNVTVQDTNKVSTTAARYFRLKVTK</sequence>
<comment type="caution">
    <text evidence="6">The sequence shown here is derived from an EMBL/GenBank/DDBJ whole genome shotgun (WGS) entry which is preliminary data.</text>
</comment>